<dbReference type="SUPFAM" id="SSF46785">
    <property type="entry name" value="Winged helix' DNA-binding domain"/>
    <property type="match status" value="1"/>
</dbReference>
<dbReference type="Proteomes" id="UP001500610">
    <property type="component" value="Unassembled WGS sequence"/>
</dbReference>
<protein>
    <submittedName>
        <fullName evidence="2">ROK family transcriptional regulator</fullName>
    </submittedName>
</protein>
<dbReference type="InterPro" id="IPR043129">
    <property type="entry name" value="ATPase_NBD"/>
</dbReference>
<dbReference type="Gene3D" id="3.30.420.40">
    <property type="match status" value="2"/>
</dbReference>
<dbReference type="Pfam" id="PF13412">
    <property type="entry name" value="HTH_24"/>
    <property type="match status" value="1"/>
</dbReference>
<evidence type="ECO:0000313" key="2">
    <source>
        <dbReference type="EMBL" id="GAA5004857.1"/>
    </source>
</evidence>
<comment type="similarity">
    <text evidence="1">Belongs to the ROK (NagC/XylR) family.</text>
</comment>
<dbReference type="InterPro" id="IPR036390">
    <property type="entry name" value="WH_DNA-bd_sf"/>
</dbReference>
<evidence type="ECO:0000313" key="3">
    <source>
        <dbReference type="Proteomes" id="UP001500610"/>
    </source>
</evidence>
<reference evidence="3" key="1">
    <citation type="journal article" date="2019" name="Int. J. Syst. Evol. Microbiol.">
        <title>The Global Catalogue of Microorganisms (GCM) 10K type strain sequencing project: providing services to taxonomists for standard genome sequencing and annotation.</title>
        <authorList>
            <consortium name="The Broad Institute Genomics Platform"/>
            <consortium name="The Broad Institute Genome Sequencing Center for Infectious Disease"/>
            <person name="Wu L."/>
            <person name="Ma J."/>
        </authorList>
    </citation>
    <scope>NUCLEOTIDE SEQUENCE [LARGE SCALE GENOMIC DNA]</scope>
    <source>
        <strain evidence="3">JCM 17657</strain>
    </source>
</reference>
<dbReference type="InterPro" id="IPR036388">
    <property type="entry name" value="WH-like_DNA-bd_sf"/>
</dbReference>
<sequence length="390" mass="41028">MRRVLESLRLHGPSSQAALARRTELSRATVNSIVKSLREEGIAETRPVNGREFLVALVSRQGAVMSVQVNVTSLRASLFDFGTHARHDASVTFQEDTEEEGGDPELVVDMVRTLVSRAGLLSTDLAGVAVAVQAPLARATGTVTSWARLQLPAWRDIPVAESLQETLGVPVWAENDANLAALAEWTWGSGQGAADFLYAMCSAKVGGGLVIDGRIYRGGDGLAGEIGHMVLEPEGPVCFCGSRGCLTTFVSERSLLHALKSSGGGHTTLHQVIDSARRGDPACRRVLYEAGRHLGRAFANTAKLMAPSVVAVGGTLSKAGPLLFDSLVSSAEVQSLKVASPDIRFVPAALGDDAALLGGVAMVFAETGTGASALPAWALRQQTIQKPNSR</sequence>
<dbReference type="PANTHER" id="PTHR18964:SF173">
    <property type="entry name" value="GLUCOKINASE"/>
    <property type="match status" value="1"/>
</dbReference>
<accession>A0ABP9IPK1</accession>
<dbReference type="PANTHER" id="PTHR18964">
    <property type="entry name" value="ROK (REPRESSOR, ORF, KINASE) FAMILY"/>
    <property type="match status" value="1"/>
</dbReference>
<name>A0ABP9IPK1_9ACTN</name>
<comment type="caution">
    <text evidence="2">The sequence shown here is derived from an EMBL/GenBank/DDBJ whole genome shotgun (WGS) entry which is preliminary data.</text>
</comment>
<dbReference type="SUPFAM" id="SSF53067">
    <property type="entry name" value="Actin-like ATPase domain"/>
    <property type="match status" value="1"/>
</dbReference>
<proteinExistence type="inferred from homology"/>
<dbReference type="EMBL" id="BAABIV010000028">
    <property type="protein sequence ID" value="GAA5004857.1"/>
    <property type="molecule type" value="Genomic_DNA"/>
</dbReference>
<evidence type="ECO:0000256" key="1">
    <source>
        <dbReference type="ARBA" id="ARBA00006479"/>
    </source>
</evidence>
<dbReference type="InterPro" id="IPR000600">
    <property type="entry name" value="ROK"/>
</dbReference>
<gene>
    <name evidence="2" type="ORF">GCM10023257_57910</name>
</gene>
<organism evidence="2 3">
    <name type="scientific">Streptomyces hyderabadensis</name>
    <dbReference type="NCBI Taxonomy" id="598549"/>
    <lineage>
        <taxon>Bacteria</taxon>
        <taxon>Bacillati</taxon>
        <taxon>Actinomycetota</taxon>
        <taxon>Actinomycetes</taxon>
        <taxon>Kitasatosporales</taxon>
        <taxon>Streptomycetaceae</taxon>
        <taxon>Streptomyces</taxon>
    </lineage>
</organism>
<keyword evidence="3" id="KW-1185">Reference proteome</keyword>
<dbReference type="CDD" id="cd00090">
    <property type="entry name" value="HTH_ARSR"/>
    <property type="match status" value="1"/>
</dbReference>
<dbReference type="InterPro" id="IPR011991">
    <property type="entry name" value="ArsR-like_HTH"/>
</dbReference>
<dbReference type="Gene3D" id="1.10.10.10">
    <property type="entry name" value="Winged helix-like DNA-binding domain superfamily/Winged helix DNA-binding domain"/>
    <property type="match status" value="1"/>
</dbReference>
<dbReference type="Pfam" id="PF00480">
    <property type="entry name" value="ROK"/>
    <property type="match status" value="1"/>
</dbReference>